<keyword evidence="6" id="KW-1185">Reference proteome</keyword>
<feature type="region of interest" description="Disordered" evidence="4">
    <location>
        <begin position="124"/>
        <end position="143"/>
    </location>
</feature>
<keyword evidence="5" id="KW-0969">Cilium</keyword>
<dbReference type="EMBL" id="JBHLXP010000005">
    <property type="protein sequence ID" value="MFC0050222.1"/>
    <property type="molecule type" value="Genomic_DNA"/>
</dbReference>
<evidence type="ECO:0000256" key="4">
    <source>
        <dbReference type="SAM" id="MobiDB-lite"/>
    </source>
</evidence>
<keyword evidence="5" id="KW-0282">Flagellum</keyword>
<dbReference type="InterPro" id="IPR036679">
    <property type="entry name" value="FlgN-like_sf"/>
</dbReference>
<accession>A0ABV6BH63</accession>
<comment type="similarity">
    <text evidence="2">Belongs to the FlgN family.</text>
</comment>
<comment type="caution">
    <text evidence="5">The sequence shown here is derived from an EMBL/GenBank/DDBJ whole genome shotgun (WGS) entry which is preliminary data.</text>
</comment>
<organism evidence="5 6">
    <name type="scientific">Rheinheimera tilapiae</name>
    <dbReference type="NCBI Taxonomy" id="875043"/>
    <lineage>
        <taxon>Bacteria</taxon>
        <taxon>Pseudomonadati</taxon>
        <taxon>Pseudomonadota</taxon>
        <taxon>Gammaproteobacteria</taxon>
        <taxon>Chromatiales</taxon>
        <taxon>Chromatiaceae</taxon>
        <taxon>Rheinheimera</taxon>
    </lineage>
</organism>
<keyword evidence="5" id="KW-0966">Cell projection</keyword>
<name>A0ABV6BH63_9GAMM</name>
<comment type="function">
    <text evidence="1">Required for the efficient initiation of filament assembly.</text>
</comment>
<gene>
    <name evidence="5" type="primary">flgN</name>
    <name evidence="5" type="ORF">ACFFJP_18120</name>
</gene>
<reference evidence="5 6" key="1">
    <citation type="submission" date="2024-09" db="EMBL/GenBank/DDBJ databases">
        <authorList>
            <person name="Sun Q."/>
            <person name="Mori K."/>
        </authorList>
    </citation>
    <scope>NUCLEOTIDE SEQUENCE [LARGE SCALE GENOMIC DNA]</scope>
    <source>
        <strain evidence="5 6">KCTC 23315</strain>
    </source>
</reference>
<dbReference type="RefSeq" id="WP_377247601.1">
    <property type="nucleotide sequence ID" value="NZ_JBHLXP010000005.1"/>
</dbReference>
<protein>
    <submittedName>
        <fullName evidence="5">Flagellar export chaperone FlgN</fullName>
    </submittedName>
</protein>
<dbReference type="Proteomes" id="UP001589813">
    <property type="component" value="Unassembled WGS sequence"/>
</dbReference>
<dbReference type="InterPro" id="IPR007809">
    <property type="entry name" value="FlgN-like"/>
</dbReference>
<evidence type="ECO:0000313" key="6">
    <source>
        <dbReference type="Proteomes" id="UP001589813"/>
    </source>
</evidence>
<sequence length="143" mass="16051">MTSQPPVLSLLTQQQEHLDVLLLLLKQELSAISNRDIAALEENSTVKLRQLEQIQLLDQQIASHPDLPQLKTALPLISQVRSIDSVLLLCKEQNEINRLTLEQSQLKIERFKHELLQQRGKSGLTYNAKGKPSLDSVGKGIKA</sequence>
<dbReference type="Pfam" id="PF05130">
    <property type="entry name" value="FlgN"/>
    <property type="match status" value="1"/>
</dbReference>
<dbReference type="SUPFAM" id="SSF140566">
    <property type="entry name" value="FlgN-like"/>
    <property type="match status" value="1"/>
</dbReference>
<evidence type="ECO:0000313" key="5">
    <source>
        <dbReference type="EMBL" id="MFC0050222.1"/>
    </source>
</evidence>
<evidence type="ECO:0000256" key="2">
    <source>
        <dbReference type="ARBA" id="ARBA00007703"/>
    </source>
</evidence>
<evidence type="ECO:0000256" key="1">
    <source>
        <dbReference type="ARBA" id="ARBA00002397"/>
    </source>
</evidence>
<evidence type="ECO:0000256" key="3">
    <source>
        <dbReference type="ARBA" id="ARBA00022795"/>
    </source>
</evidence>
<keyword evidence="3" id="KW-1005">Bacterial flagellum biogenesis</keyword>
<proteinExistence type="inferred from homology"/>